<evidence type="ECO:0000313" key="1">
    <source>
        <dbReference type="EMBL" id="QNM86685.1"/>
    </source>
</evidence>
<organism evidence="1 2">
    <name type="scientific">Polaribacter pectinis</name>
    <dbReference type="NCBI Taxonomy" id="2738844"/>
    <lineage>
        <taxon>Bacteria</taxon>
        <taxon>Pseudomonadati</taxon>
        <taxon>Bacteroidota</taxon>
        <taxon>Flavobacteriia</taxon>
        <taxon>Flavobacteriales</taxon>
        <taxon>Flavobacteriaceae</taxon>
    </lineage>
</organism>
<dbReference type="RefSeq" id="WP_187483561.1">
    <property type="nucleotide sequence ID" value="NZ_CP060695.1"/>
</dbReference>
<accession>A0A7G9LDI6</accession>
<dbReference type="Gene3D" id="3.40.30.10">
    <property type="entry name" value="Glutaredoxin"/>
    <property type="match status" value="1"/>
</dbReference>
<name>A0A7G9LDI6_9FLAO</name>
<dbReference type="SUPFAM" id="SSF52833">
    <property type="entry name" value="Thioredoxin-like"/>
    <property type="match status" value="1"/>
</dbReference>
<dbReference type="KEGG" id="ppec:H9W90_06085"/>
<sequence length="464" mass="54199">MIKRTLTYTSLLTLLFFISCNTSKDKDSATYFGGKIINPKSKFVTLHSMEKIIDTLFLDENNSFLSKLDNLNEGLYYFIHGNENQYIYLEPKDSLMLRLNTWDFDESLVFAGTGAERNNILIDCFLEEEKDDKATYKFNKLAPKEFKEKTDSLIRLKLATYNKYVENHPEETLGFNNLLKVALTYPIYSRVERYPIMSAKYSKTKEFPKTDGNFYDYRNEITINKDSLMYYGPYSKYVKNFLYNTTYALGHKPMTNEYSTSFTNDLLNTIDAKISSTESKNAFLKQTVIGHFYRKSTCNVDEKAFNNFFKLSTNKDDINQIRLLLNDSKYLERNKKIIDFTVTDFNNGKYPIDKVIDNKSTCLLFWNPEYFTKSYISSRINFLSDKFPEIQFIQIKFDCNSSDRIHNLDIKNQFFIDKESVANNFLTSKMPRAILIDNNGKIVNAFASISSNNIYSQLKELSKN</sequence>
<proteinExistence type="predicted"/>
<evidence type="ECO:0008006" key="3">
    <source>
        <dbReference type="Google" id="ProtNLM"/>
    </source>
</evidence>
<gene>
    <name evidence="1" type="ORF">H9W90_06085</name>
</gene>
<protein>
    <recommendedName>
        <fullName evidence="3">Thioredoxin domain-containing protein</fullName>
    </recommendedName>
</protein>
<dbReference type="PROSITE" id="PS51257">
    <property type="entry name" value="PROKAR_LIPOPROTEIN"/>
    <property type="match status" value="1"/>
</dbReference>
<keyword evidence="2" id="KW-1185">Reference proteome</keyword>
<evidence type="ECO:0000313" key="2">
    <source>
        <dbReference type="Proteomes" id="UP000515808"/>
    </source>
</evidence>
<dbReference type="AlphaFoldDB" id="A0A7G9LDI6"/>
<dbReference type="Proteomes" id="UP000515808">
    <property type="component" value="Chromosome"/>
</dbReference>
<dbReference type="InterPro" id="IPR036249">
    <property type="entry name" value="Thioredoxin-like_sf"/>
</dbReference>
<dbReference type="EMBL" id="CP060695">
    <property type="protein sequence ID" value="QNM86685.1"/>
    <property type="molecule type" value="Genomic_DNA"/>
</dbReference>
<reference evidence="1 2" key="1">
    <citation type="submission" date="2020-08" db="EMBL/GenBank/DDBJ databases">
        <title>Polaribacter sp. L12M9 isolated from gut of the Korean scallop.</title>
        <authorList>
            <person name="Jeong Y.S."/>
        </authorList>
    </citation>
    <scope>NUCLEOTIDE SEQUENCE [LARGE SCALE GENOMIC DNA]</scope>
    <source>
        <strain evidence="1 2">L12M9</strain>
    </source>
</reference>